<gene>
    <name evidence="1" type="ORF">OCBIM_22032049mg</name>
</gene>
<reference evidence="1" key="1">
    <citation type="submission" date="2015-07" db="EMBL/GenBank/DDBJ databases">
        <title>MeaNS - Measles Nucleotide Surveillance Program.</title>
        <authorList>
            <person name="Tran T."/>
            <person name="Druce J."/>
        </authorList>
    </citation>
    <scope>NUCLEOTIDE SEQUENCE</scope>
    <source>
        <strain evidence="1">UCB-OBI-ISO-001</strain>
        <tissue evidence="1">Gonad</tissue>
    </source>
</reference>
<organism evidence="1">
    <name type="scientific">Octopus bimaculoides</name>
    <name type="common">California two-spotted octopus</name>
    <dbReference type="NCBI Taxonomy" id="37653"/>
    <lineage>
        <taxon>Eukaryota</taxon>
        <taxon>Metazoa</taxon>
        <taxon>Spiralia</taxon>
        <taxon>Lophotrochozoa</taxon>
        <taxon>Mollusca</taxon>
        <taxon>Cephalopoda</taxon>
        <taxon>Coleoidea</taxon>
        <taxon>Octopodiformes</taxon>
        <taxon>Octopoda</taxon>
        <taxon>Incirrata</taxon>
        <taxon>Octopodidae</taxon>
        <taxon>Octopus</taxon>
    </lineage>
</organism>
<sequence>MKMYLKIVNVNSSVKLYLLVYVDVDKNNKDEAEPSRHIFFCTIKRYECLQRT</sequence>
<evidence type="ECO:0000313" key="1">
    <source>
        <dbReference type="EMBL" id="KOG01098.1"/>
    </source>
</evidence>
<dbReference type="AlphaFoldDB" id="A0A0L8II19"/>
<name>A0A0L8II19_OCTBM</name>
<protein>
    <submittedName>
        <fullName evidence="1">Uncharacterized protein</fullName>
    </submittedName>
</protein>
<dbReference type="EMBL" id="KQ415660">
    <property type="protein sequence ID" value="KOG01098.1"/>
    <property type="molecule type" value="Genomic_DNA"/>
</dbReference>
<accession>A0A0L8II19</accession>
<dbReference type="EMBL" id="KQ415660">
    <property type="protein sequence ID" value="KOG01099.1"/>
    <property type="molecule type" value="Genomic_DNA"/>
</dbReference>
<proteinExistence type="predicted"/>